<name>A0A329QS26_9BACL</name>
<organism evidence="3 4">
    <name type="scientific">Paenibacillus taichungensis</name>
    <dbReference type="NCBI Taxonomy" id="484184"/>
    <lineage>
        <taxon>Bacteria</taxon>
        <taxon>Bacillati</taxon>
        <taxon>Bacillota</taxon>
        <taxon>Bacilli</taxon>
        <taxon>Bacillales</taxon>
        <taxon>Paenibacillaceae</taxon>
        <taxon>Paenibacillus</taxon>
    </lineage>
</organism>
<dbReference type="PROSITE" id="PS51257">
    <property type="entry name" value="PROKAR_LIPOPROTEIN"/>
    <property type="match status" value="1"/>
</dbReference>
<dbReference type="RefSeq" id="WP_113053570.1">
    <property type="nucleotide sequence ID" value="NZ_QEVW01000008.1"/>
</dbReference>
<evidence type="ECO:0000313" key="3">
    <source>
        <dbReference type="EMBL" id="RAW15097.1"/>
    </source>
</evidence>
<reference evidence="3 4" key="1">
    <citation type="submission" date="2018-04" db="EMBL/GenBank/DDBJ databases">
        <title>Paenibacillus taichungensis Genome sequencing and assembly.</title>
        <authorList>
            <person name="Xu J."/>
            <person name="Rensing C."/>
            <person name="Mazhar H.S."/>
        </authorList>
    </citation>
    <scope>NUCLEOTIDE SEQUENCE [LARGE SCALE GENOMIC DNA]</scope>
    <source>
        <strain evidence="3 4">NC1</strain>
    </source>
</reference>
<protein>
    <submittedName>
        <fullName evidence="3">Pilus assembly protein</fullName>
    </submittedName>
</protein>
<feature type="compositionally biased region" description="Low complexity" evidence="1">
    <location>
        <begin position="41"/>
        <end position="54"/>
    </location>
</feature>
<comment type="caution">
    <text evidence="3">The sequence shown here is derived from an EMBL/GenBank/DDBJ whole genome shotgun (WGS) entry which is preliminary data.</text>
</comment>
<feature type="chain" id="PRO_5038435204" evidence="2">
    <location>
        <begin position="23"/>
        <end position="170"/>
    </location>
</feature>
<gene>
    <name evidence="3" type="ORF">DC345_13700</name>
</gene>
<evidence type="ECO:0000256" key="2">
    <source>
        <dbReference type="SAM" id="SignalP"/>
    </source>
</evidence>
<evidence type="ECO:0000313" key="4">
    <source>
        <dbReference type="Proteomes" id="UP000250642"/>
    </source>
</evidence>
<accession>A0A329QS26</accession>
<feature type="signal peptide" evidence="2">
    <location>
        <begin position="1"/>
        <end position="22"/>
    </location>
</feature>
<dbReference type="AlphaFoldDB" id="A0A329QS26"/>
<keyword evidence="2" id="KW-0732">Signal</keyword>
<dbReference type="Proteomes" id="UP000250642">
    <property type="component" value="Unassembled WGS sequence"/>
</dbReference>
<feature type="region of interest" description="Disordered" evidence="1">
    <location>
        <begin position="24"/>
        <end position="61"/>
    </location>
</feature>
<dbReference type="EMBL" id="QEVW01000008">
    <property type="protein sequence ID" value="RAW15097.1"/>
    <property type="molecule type" value="Genomic_DNA"/>
</dbReference>
<proteinExistence type="predicted"/>
<sequence>MKKKGLFFAVLLLSLTTATLTACDSTSSTQENTSTPKSGVLSSKSTSTTLTNSLSEEEDKPSHYIASGGATVQQLFSINPEFVHIKLLMKNNSRHEVNVSLTHLETSKVYFAITIAAGESSDWMNINQGFSQGMRTGGYLLQWSGGGYNVDGEVWGAAGLDPDDTAPLSY</sequence>
<evidence type="ECO:0000256" key="1">
    <source>
        <dbReference type="SAM" id="MobiDB-lite"/>
    </source>
</evidence>